<dbReference type="Pfam" id="PF00141">
    <property type="entry name" value="peroxidase"/>
    <property type="match status" value="1"/>
</dbReference>
<gene>
    <name evidence="20" type="ORF">Cni_G28480</name>
</gene>
<dbReference type="GO" id="GO:0140825">
    <property type="term" value="F:lactoperoxidase activity"/>
    <property type="evidence" value="ECO:0007669"/>
    <property type="project" value="UniProtKB-EC"/>
</dbReference>
<evidence type="ECO:0000256" key="8">
    <source>
        <dbReference type="ARBA" id="ARBA00022837"/>
    </source>
</evidence>
<dbReference type="CDD" id="cd00693">
    <property type="entry name" value="secretory_peroxidase"/>
    <property type="match status" value="1"/>
</dbReference>
<dbReference type="InterPro" id="IPR002016">
    <property type="entry name" value="Haem_peroxidase"/>
</dbReference>
<feature type="disulfide bond" evidence="17">
    <location>
        <begin position="73"/>
        <end position="78"/>
    </location>
</feature>
<evidence type="ECO:0000256" key="6">
    <source>
        <dbReference type="ARBA" id="ARBA00022617"/>
    </source>
</evidence>
<dbReference type="PRINTS" id="PR00461">
    <property type="entry name" value="PLPEROXIDASE"/>
</dbReference>
<feature type="binding site" evidence="15">
    <location>
        <position position="79"/>
    </location>
    <ligand>
        <name>Ca(2+)</name>
        <dbReference type="ChEBI" id="CHEBI:29108"/>
        <label>1</label>
    </ligand>
</feature>
<reference evidence="20 21" key="1">
    <citation type="submission" date="2023-10" db="EMBL/GenBank/DDBJ databases">
        <title>Chromosome-scale genome assembly provides insights into flower coloration mechanisms of Canna indica.</title>
        <authorList>
            <person name="Li C."/>
        </authorList>
    </citation>
    <scope>NUCLEOTIDE SEQUENCE [LARGE SCALE GENOMIC DNA]</scope>
    <source>
        <tissue evidence="20">Flower</tissue>
    </source>
</reference>
<feature type="binding site" evidence="15">
    <location>
        <position position="256"/>
    </location>
    <ligand>
        <name>Ca(2+)</name>
        <dbReference type="ChEBI" id="CHEBI:29108"/>
        <label>2</label>
    </ligand>
</feature>
<evidence type="ECO:0000313" key="21">
    <source>
        <dbReference type="Proteomes" id="UP001327560"/>
    </source>
</evidence>
<comment type="similarity">
    <text evidence="18">Belongs to the peroxidase family. Classical plant (class III) peroxidase subfamily.</text>
</comment>
<dbReference type="SUPFAM" id="SSF48113">
    <property type="entry name" value="Heme-dependent peroxidases"/>
    <property type="match status" value="1"/>
</dbReference>
<keyword evidence="10 15" id="KW-0408">Iron</keyword>
<evidence type="ECO:0000256" key="14">
    <source>
        <dbReference type="PIRSR" id="PIRSR600823-1"/>
    </source>
</evidence>
<dbReference type="PROSITE" id="PS50873">
    <property type="entry name" value="PEROXIDASE_4"/>
    <property type="match status" value="1"/>
</dbReference>
<evidence type="ECO:0000313" key="20">
    <source>
        <dbReference type="EMBL" id="WOL19678.1"/>
    </source>
</evidence>
<comment type="subcellular location">
    <subcellularLocation>
        <location evidence="18">Secreted</location>
    </subcellularLocation>
</comment>
<keyword evidence="8 15" id="KW-0106">Calcium</keyword>
<dbReference type="FunFam" id="1.10.420.10:FF:000001">
    <property type="entry name" value="Peroxidase"/>
    <property type="match status" value="1"/>
</dbReference>
<evidence type="ECO:0000256" key="1">
    <source>
        <dbReference type="ARBA" id="ARBA00000189"/>
    </source>
</evidence>
<evidence type="ECO:0000256" key="11">
    <source>
        <dbReference type="ARBA" id="ARBA00023157"/>
    </source>
</evidence>
<keyword evidence="6 18" id="KW-0349">Heme</keyword>
<evidence type="ECO:0000256" key="13">
    <source>
        <dbReference type="ARBA" id="ARBA00023324"/>
    </source>
</evidence>
<evidence type="ECO:0000256" key="15">
    <source>
        <dbReference type="PIRSR" id="PIRSR600823-3"/>
    </source>
</evidence>
<keyword evidence="21" id="KW-1185">Reference proteome</keyword>
<comment type="cofactor">
    <cofactor evidence="15 18">
        <name>heme b</name>
        <dbReference type="ChEBI" id="CHEBI:60344"/>
    </cofactor>
    <text evidence="15 18">Binds 1 heme b (iron(II)-protoporphyrin IX) group per subunit.</text>
</comment>
<evidence type="ECO:0000256" key="3">
    <source>
        <dbReference type="ARBA" id="ARBA00006873"/>
    </source>
</evidence>
<keyword evidence="11 17" id="KW-1015">Disulfide bond</keyword>
<feature type="binding site" evidence="15">
    <location>
        <position position="72"/>
    </location>
    <ligand>
        <name>Ca(2+)</name>
        <dbReference type="ChEBI" id="CHEBI:29108"/>
        <label>1</label>
    </ligand>
</feature>
<keyword evidence="9 18" id="KW-0560">Oxidoreductase</keyword>
<feature type="binding site" evidence="15">
    <location>
        <position position="248"/>
    </location>
    <ligand>
        <name>Ca(2+)</name>
        <dbReference type="ChEBI" id="CHEBI:29108"/>
        <label>2</label>
    </ligand>
</feature>
<feature type="binding site" description="axial binding residue" evidence="15">
    <location>
        <position position="194"/>
    </location>
    <ligand>
        <name>heme b</name>
        <dbReference type="ChEBI" id="CHEBI:60344"/>
    </ligand>
    <ligandPart>
        <name>Fe</name>
        <dbReference type="ChEBI" id="CHEBI:18248"/>
    </ligandPart>
</feature>
<comment type="function">
    <text evidence="2">Removal of H(2)O(2), oxidation of toxic reductants, biosynthesis and degradation of lignin, suberization, auxin catabolism, response to environmental stresses such as wounding, pathogen attack and oxidative stress. These functions might be dependent on each isozyme/isoform in each plant tissue.</text>
</comment>
<dbReference type="GO" id="GO:0046872">
    <property type="term" value="F:metal ion binding"/>
    <property type="evidence" value="ECO:0007669"/>
    <property type="project" value="UniProtKB-UniRule"/>
</dbReference>
<keyword evidence="5 18" id="KW-0575">Peroxidase</keyword>
<dbReference type="PROSITE" id="PS00435">
    <property type="entry name" value="PEROXIDASE_1"/>
    <property type="match status" value="1"/>
</dbReference>
<comment type="similarity">
    <text evidence="3">Belongs to the peroxidase family. Ascorbate peroxidase subfamily.</text>
</comment>
<evidence type="ECO:0000256" key="2">
    <source>
        <dbReference type="ARBA" id="ARBA00002322"/>
    </source>
</evidence>
<feature type="binding site" evidence="15">
    <location>
        <position position="251"/>
    </location>
    <ligand>
        <name>Ca(2+)</name>
        <dbReference type="ChEBI" id="CHEBI:29108"/>
        <label>2</label>
    </ligand>
</feature>
<feature type="disulfide bond" evidence="17">
    <location>
        <begin position="40"/>
        <end position="116"/>
    </location>
</feature>
<dbReference type="PANTHER" id="PTHR31517:SF17">
    <property type="entry name" value="PEROXIDASE 6"/>
    <property type="match status" value="1"/>
</dbReference>
<comment type="catalytic activity">
    <reaction evidence="1 18">
        <text>2 a phenolic donor + H2O2 = 2 a phenolic radical donor + 2 H2O</text>
        <dbReference type="Rhea" id="RHEA:56136"/>
        <dbReference type="ChEBI" id="CHEBI:15377"/>
        <dbReference type="ChEBI" id="CHEBI:16240"/>
        <dbReference type="ChEBI" id="CHEBI:139520"/>
        <dbReference type="ChEBI" id="CHEBI:139521"/>
        <dbReference type="EC" id="1.11.1.7"/>
    </reaction>
</comment>
<evidence type="ECO:0000256" key="18">
    <source>
        <dbReference type="RuleBase" id="RU362060"/>
    </source>
</evidence>
<dbReference type="InterPro" id="IPR033905">
    <property type="entry name" value="Secretory_peroxidase"/>
</dbReference>
<keyword evidence="12" id="KW-0873">Pyrrolidone carboxylic acid</keyword>
<dbReference type="InterPro" id="IPR000823">
    <property type="entry name" value="Peroxidase_pln"/>
</dbReference>
<feature type="binding site" evidence="15">
    <location>
        <position position="81"/>
    </location>
    <ligand>
        <name>Ca(2+)</name>
        <dbReference type="ChEBI" id="CHEBI:29108"/>
        <label>1</label>
    </ligand>
</feature>
<evidence type="ECO:0000256" key="4">
    <source>
        <dbReference type="ARBA" id="ARBA00012313"/>
    </source>
</evidence>
<dbReference type="Gene3D" id="1.10.420.10">
    <property type="entry name" value="Peroxidase, domain 2"/>
    <property type="match status" value="1"/>
</dbReference>
<dbReference type="GO" id="GO:0020037">
    <property type="term" value="F:heme binding"/>
    <property type="evidence" value="ECO:0007669"/>
    <property type="project" value="UniProtKB-UniRule"/>
</dbReference>
<feature type="disulfide bond" evidence="17">
    <location>
        <begin position="122"/>
        <end position="324"/>
    </location>
</feature>
<dbReference type="EC" id="1.11.1.7" evidence="4 18"/>
<dbReference type="Gene3D" id="1.10.520.10">
    <property type="match status" value="1"/>
</dbReference>
<feature type="binding site" evidence="15">
    <location>
        <position position="195"/>
    </location>
    <ligand>
        <name>Ca(2+)</name>
        <dbReference type="ChEBI" id="CHEBI:29108"/>
        <label>2</label>
    </ligand>
</feature>
<feature type="binding site" evidence="15">
    <location>
        <position position="75"/>
    </location>
    <ligand>
        <name>Ca(2+)</name>
        <dbReference type="ChEBI" id="CHEBI:29108"/>
        <label>1</label>
    </ligand>
</feature>
<evidence type="ECO:0000256" key="16">
    <source>
        <dbReference type="PIRSR" id="PIRSR600823-4"/>
    </source>
</evidence>
<evidence type="ECO:0000256" key="17">
    <source>
        <dbReference type="PIRSR" id="PIRSR600823-5"/>
    </source>
</evidence>
<dbReference type="GO" id="GO:0005576">
    <property type="term" value="C:extracellular region"/>
    <property type="evidence" value="ECO:0007669"/>
    <property type="project" value="UniProtKB-SubCell"/>
</dbReference>
<dbReference type="AlphaFoldDB" id="A0AAQ3QSE4"/>
<name>A0AAQ3QSE4_9LILI</name>
<evidence type="ECO:0000256" key="5">
    <source>
        <dbReference type="ARBA" id="ARBA00022559"/>
    </source>
</evidence>
<dbReference type="GO" id="GO:0006979">
    <property type="term" value="P:response to oxidative stress"/>
    <property type="evidence" value="ECO:0007669"/>
    <property type="project" value="UniProtKB-UniRule"/>
</dbReference>
<protein>
    <recommendedName>
        <fullName evidence="4 18">Peroxidase</fullName>
        <ecNumber evidence="4 18">1.11.1.7</ecNumber>
    </recommendedName>
</protein>
<accession>A0AAQ3QSE4</accession>
<dbReference type="EMBL" id="CP136898">
    <property type="protein sequence ID" value="WOL19678.1"/>
    <property type="molecule type" value="Genomic_DNA"/>
</dbReference>
<evidence type="ECO:0000256" key="12">
    <source>
        <dbReference type="ARBA" id="ARBA00023283"/>
    </source>
</evidence>
<dbReference type="GO" id="GO:0042744">
    <property type="term" value="P:hydrogen peroxide catabolic process"/>
    <property type="evidence" value="ECO:0007669"/>
    <property type="project" value="UniProtKB-KW"/>
</dbReference>
<feature type="site" description="Transition state stabilizer" evidence="16">
    <location>
        <position position="67"/>
    </location>
</feature>
<proteinExistence type="inferred from homology"/>
<organism evidence="20 21">
    <name type="scientific">Canna indica</name>
    <name type="common">Indian-shot</name>
    <dbReference type="NCBI Taxonomy" id="4628"/>
    <lineage>
        <taxon>Eukaryota</taxon>
        <taxon>Viridiplantae</taxon>
        <taxon>Streptophyta</taxon>
        <taxon>Embryophyta</taxon>
        <taxon>Tracheophyta</taxon>
        <taxon>Spermatophyta</taxon>
        <taxon>Magnoliopsida</taxon>
        <taxon>Liliopsida</taxon>
        <taxon>Zingiberales</taxon>
        <taxon>Cannaceae</taxon>
        <taxon>Canna</taxon>
    </lineage>
</organism>
<dbReference type="PANTHER" id="PTHR31517">
    <property type="match status" value="1"/>
</dbReference>
<evidence type="ECO:0000259" key="19">
    <source>
        <dbReference type="PROSITE" id="PS50873"/>
    </source>
</evidence>
<comment type="cofactor">
    <cofactor evidence="15 18">
        <name>Ca(2+)</name>
        <dbReference type="ChEBI" id="CHEBI:29108"/>
    </cofactor>
    <text evidence="15 18">Binds 2 calcium ions per subunit.</text>
</comment>
<evidence type="ECO:0000256" key="7">
    <source>
        <dbReference type="ARBA" id="ARBA00022723"/>
    </source>
</evidence>
<evidence type="ECO:0000256" key="9">
    <source>
        <dbReference type="ARBA" id="ARBA00023002"/>
    </source>
</evidence>
<dbReference type="FunFam" id="1.10.520.10:FF:000008">
    <property type="entry name" value="Peroxidase"/>
    <property type="match status" value="1"/>
</dbReference>
<dbReference type="Proteomes" id="UP001327560">
    <property type="component" value="Chromosome 9"/>
</dbReference>
<feature type="binding site" evidence="15">
    <location>
        <position position="90"/>
    </location>
    <ligand>
        <name>Ca(2+)</name>
        <dbReference type="ChEBI" id="CHEBI:29108"/>
        <label>1</label>
    </ligand>
</feature>
<evidence type="ECO:0000256" key="10">
    <source>
        <dbReference type="ARBA" id="ARBA00023004"/>
    </source>
</evidence>
<keyword evidence="7 15" id="KW-0479">Metal-binding</keyword>
<feature type="disulfide bond" evidence="17">
    <location>
        <begin position="201"/>
        <end position="235"/>
    </location>
</feature>
<dbReference type="PRINTS" id="PR00458">
    <property type="entry name" value="PEROXIDASE"/>
</dbReference>
<dbReference type="InterPro" id="IPR019793">
    <property type="entry name" value="Peroxidases_heam-ligand_BS"/>
</dbReference>
<keyword evidence="18" id="KW-0964">Secreted</keyword>
<feature type="domain" description="Plant heme peroxidase family profile" evidence="19">
    <location>
        <begin position="30"/>
        <end position="328"/>
    </location>
</feature>
<keyword evidence="13 18" id="KW-0376">Hydrogen peroxide</keyword>
<dbReference type="InterPro" id="IPR010255">
    <property type="entry name" value="Haem_peroxidase_sf"/>
</dbReference>
<feature type="active site" description="Proton acceptor" evidence="14">
    <location>
        <position position="71"/>
    </location>
</feature>
<feature type="binding site" evidence="15">
    <location>
        <position position="77"/>
    </location>
    <ligand>
        <name>Ca(2+)</name>
        <dbReference type="ChEBI" id="CHEBI:29108"/>
        <label>1</label>
    </ligand>
</feature>
<sequence length="329" mass="35445">MDLKIMKLHQGILFSNLIAVFVFFTPSASQLSSDFYSFSCPNVELFVKDTVRSASDFDSTIPGKLLRLLFHDCLVEGCDGSVLLQGNGTERTDPANKSLGAFSVVESAKRLLEVVCPGTVSCADILVLAARDAVELTGGPLIEVPLGRRDGLVSSASNVRPNIVDTSFSVDELAQRFTSKGLSIEDLVVLSGAHTIGSSHCNAFSERFTQDSNGNLVPDDTLMEKDFAMQLAKKCPASASAATTVANDLSTPALFDNQYYINVLANKGLLHSDSVLIADNRTRSKVEEFAQSQDAFFTSWEASFLRLSTIGVKTDDEGEIRFACASVNS</sequence>